<feature type="region of interest" description="Disordered" evidence="1">
    <location>
        <begin position="165"/>
        <end position="188"/>
    </location>
</feature>
<proteinExistence type="predicted"/>
<feature type="region of interest" description="Disordered" evidence="1">
    <location>
        <begin position="113"/>
        <end position="150"/>
    </location>
</feature>
<feature type="domain" description="Zinc-ribbon" evidence="2">
    <location>
        <begin position="144"/>
        <end position="164"/>
    </location>
</feature>
<protein>
    <submittedName>
        <fullName evidence="3">Zinc-ribbon domain-containing protein</fullName>
    </submittedName>
</protein>
<dbReference type="InterPro" id="IPR026870">
    <property type="entry name" value="Zinc_ribbon_dom"/>
</dbReference>
<name>A0A5C6XL80_9DELT</name>
<dbReference type="Pfam" id="PF13240">
    <property type="entry name" value="Zn_Ribbon_1"/>
    <property type="match status" value="1"/>
</dbReference>
<keyword evidence="4" id="KW-1185">Reference proteome</keyword>
<accession>A0A5C6XL80</accession>
<evidence type="ECO:0000259" key="2">
    <source>
        <dbReference type="Pfam" id="PF13240"/>
    </source>
</evidence>
<sequence>MSLPLLIVAIAFTLWGLLNMLRPFLAQRDAQLRFEVLDEELREIEGLMARKAALVQSLRDIEYDHQTAKISTEDYARFKRSHERRAVAIMRRLDAIHGGREWESHIEDAVAARQQALPEPEAQAPGAKDASQPPQKTAKATDACTECGEPLSPRARFCAICGTPRESSAADADERPRHAAPLTSEVTG</sequence>
<evidence type="ECO:0000256" key="1">
    <source>
        <dbReference type="SAM" id="MobiDB-lite"/>
    </source>
</evidence>
<evidence type="ECO:0000313" key="3">
    <source>
        <dbReference type="EMBL" id="TXD38965.1"/>
    </source>
</evidence>
<dbReference type="Proteomes" id="UP000321412">
    <property type="component" value="Unassembled WGS sequence"/>
</dbReference>
<dbReference type="RefSeq" id="WP_146979401.1">
    <property type="nucleotide sequence ID" value="NZ_VOSM01000001.1"/>
</dbReference>
<reference evidence="3 4" key="1">
    <citation type="submission" date="2019-08" db="EMBL/GenBank/DDBJ databases">
        <title>Bradymonadales sp. TMQ4.</title>
        <authorList>
            <person name="Liang Q."/>
        </authorList>
    </citation>
    <scope>NUCLEOTIDE SEQUENCE [LARGE SCALE GENOMIC DNA]</scope>
    <source>
        <strain evidence="3 4">TMQ4</strain>
    </source>
</reference>
<comment type="caution">
    <text evidence="3">The sequence shown here is derived from an EMBL/GenBank/DDBJ whole genome shotgun (WGS) entry which is preliminary data.</text>
</comment>
<gene>
    <name evidence="3" type="ORF">FRC98_00765</name>
</gene>
<evidence type="ECO:0000313" key="4">
    <source>
        <dbReference type="Proteomes" id="UP000321412"/>
    </source>
</evidence>
<dbReference type="OrthoDB" id="5506333at2"/>
<dbReference type="AlphaFoldDB" id="A0A5C6XL80"/>
<organism evidence="3 4">
    <name type="scientific">Lujinxingia vulgaris</name>
    <dbReference type="NCBI Taxonomy" id="2600176"/>
    <lineage>
        <taxon>Bacteria</taxon>
        <taxon>Deltaproteobacteria</taxon>
        <taxon>Bradymonadales</taxon>
        <taxon>Lujinxingiaceae</taxon>
        <taxon>Lujinxingia</taxon>
    </lineage>
</organism>
<dbReference type="EMBL" id="VOSM01000001">
    <property type="protein sequence ID" value="TXD38965.1"/>
    <property type="molecule type" value="Genomic_DNA"/>
</dbReference>